<evidence type="ECO:0000313" key="1">
    <source>
        <dbReference type="EMBL" id="VDK39094.1"/>
    </source>
</evidence>
<accession>A0A3P6R2R7</accession>
<keyword evidence="2" id="KW-1185">Reference proteome</keyword>
<dbReference type="EMBL" id="UYRT01005639">
    <property type="protein sequence ID" value="VDK39094.1"/>
    <property type="molecule type" value="Genomic_DNA"/>
</dbReference>
<sequence length="92" mass="10395">MPCGPGSSLEELKLIISCAHYLRANFGEGSAGVIATAETELIRRLYQCWEHAYLETVLEFLDISQKYALKNLRELALNVVADRHYVAFRLPP</sequence>
<organism evidence="1 2">
    <name type="scientific">Gongylonema pulchrum</name>
    <dbReference type="NCBI Taxonomy" id="637853"/>
    <lineage>
        <taxon>Eukaryota</taxon>
        <taxon>Metazoa</taxon>
        <taxon>Ecdysozoa</taxon>
        <taxon>Nematoda</taxon>
        <taxon>Chromadorea</taxon>
        <taxon>Rhabditida</taxon>
        <taxon>Spirurina</taxon>
        <taxon>Spiruromorpha</taxon>
        <taxon>Spiruroidea</taxon>
        <taxon>Gongylonematidae</taxon>
        <taxon>Gongylonema</taxon>
    </lineage>
</organism>
<dbReference type="OrthoDB" id="6054650at2759"/>
<gene>
    <name evidence="1" type="ORF">GPUH_LOCUS3332</name>
</gene>
<reference evidence="1 2" key="1">
    <citation type="submission" date="2018-11" db="EMBL/GenBank/DDBJ databases">
        <authorList>
            <consortium name="Pathogen Informatics"/>
        </authorList>
    </citation>
    <scope>NUCLEOTIDE SEQUENCE [LARGE SCALE GENOMIC DNA]</scope>
</reference>
<name>A0A3P6R2R7_9BILA</name>
<dbReference type="Proteomes" id="UP000271098">
    <property type="component" value="Unassembled WGS sequence"/>
</dbReference>
<evidence type="ECO:0000313" key="2">
    <source>
        <dbReference type="Proteomes" id="UP000271098"/>
    </source>
</evidence>
<protein>
    <submittedName>
        <fullName evidence="1">Uncharacterized protein</fullName>
    </submittedName>
</protein>
<dbReference type="AlphaFoldDB" id="A0A3P6R2R7"/>
<proteinExistence type="predicted"/>